<proteinExistence type="predicted"/>
<organism evidence="1 2">
    <name type="scientific">Curvularia kusanoi</name>
    <name type="common">Cochliobolus kusanoi</name>
    <dbReference type="NCBI Taxonomy" id="90978"/>
    <lineage>
        <taxon>Eukaryota</taxon>
        <taxon>Fungi</taxon>
        <taxon>Dikarya</taxon>
        <taxon>Ascomycota</taxon>
        <taxon>Pezizomycotina</taxon>
        <taxon>Dothideomycetes</taxon>
        <taxon>Pleosporomycetidae</taxon>
        <taxon>Pleosporales</taxon>
        <taxon>Pleosporineae</taxon>
        <taxon>Pleosporaceae</taxon>
        <taxon>Curvularia</taxon>
    </lineage>
</organism>
<accession>A0A9P4TJS5</accession>
<evidence type="ECO:0000313" key="2">
    <source>
        <dbReference type="Proteomes" id="UP000801428"/>
    </source>
</evidence>
<dbReference type="EMBL" id="SWKU01000003">
    <property type="protein sequence ID" value="KAF3008430.1"/>
    <property type="molecule type" value="Genomic_DNA"/>
</dbReference>
<protein>
    <submittedName>
        <fullName evidence="1">Uncharacterized protein</fullName>
    </submittedName>
</protein>
<dbReference type="AlphaFoldDB" id="A0A9P4TJS5"/>
<comment type="caution">
    <text evidence="1">The sequence shown here is derived from an EMBL/GenBank/DDBJ whole genome shotgun (WGS) entry which is preliminary data.</text>
</comment>
<keyword evidence="2" id="KW-1185">Reference proteome</keyword>
<evidence type="ECO:0000313" key="1">
    <source>
        <dbReference type="EMBL" id="KAF3008430.1"/>
    </source>
</evidence>
<gene>
    <name evidence="1" type="ORF">E8E13_002631</name>
</gene>
<dbReference type="Proteomes" id="UP000801428">
    <property type="component" value="Unassembled WGS sequence"/>
</dbReference>
<reference evidence="1" key="1">
    <citation type="submission" date="2019-04" db="EMBL/GenBank/DDBJ databases">
        <title>Sequencing of skin fungus with MAO and IRED activity.</title>
        <authorList>
            <person name="Marsaioli A.J."/>
            <person name="Bonatto J.M.C."/>
            <person name="Reis Junior O."/>
        </authorList>
    </citation>
    <scope>NUCLEOTIDE SEQUENCE</scope>
    <source>
        <strain evidence="1">30M1</strain>
    </source>
</reference>
<sequence length="144" mass="16859">MPSTQDNNSLDMTAFLRIDSNLTFSMHHFFYTIAALTSLTHLPPYPENRTFLELTSMVSELQDKHGIKGYELTRSWMEYHIETAQSVYETFPDVDMEDVARGWQWILQDEKFKDVARAMMTLLEMEIGFPKGQDVGIFWHDIEV</sequence>
<name>A0A9P4TJS5_CURKU</name>